<dbReference type="Proteomes" id="UP000612055">
    <property type="component" value="Unassembled WGS sequence"/>
</dbReference>
<feature type="domain" description="Aminopeptidase N-like N-terminal" evidence="11">
    <location>
        <begin position="436"/>
        <end position="552"/>
    </location>
</feature>
<name>A0A835XRR6_9CHLO</name>
<dbReference type="GO" id="GO:0070006">
    <property type="term" value="F:metalloaminopeptidase activity"/>
    <property type="evidence" value="ECO:0007669"/>
    <property type="project" value="TreeGrafter"/>
</dbReference>
<keyword evidence="9" id="KW-1133">Transmembrane helix</keyword>
<reference evidence="12" key="1">
    <citation type="journal article" date="2020" name="bioRxiv">
        <title>Comparative genomics of Chlamydomonas.</title>
        <authorList>
            <person name="Craig R.J."/>
            <person name="Hasan A.R."/>
            <person name="Ness R.W."/>
            <person name="Keightley P.D."/>
        </authorList>
    </citation>
    <scope>NUCLEOTIDE SEQUENCE</scope>
    <source>
        <strain evidence="12">CCAP 11/70</strain>
    </source>
</reference>
<evidence type="ECO:0000259" key="11">
    <source>
        <dbReference type="Pfam" id="PF17900"/>
    </source>
</evidence>
<comment type="similarity">
    <text evidence="2">Belongs to the peptidase M1 family.</text>
</comment>
<dbReference type="GO" id="GO:0043171">
    <property type="term" value="P:peptide catabolic process"/>
    <property type="evidence" value="ECO:0007669"/>
    <property type="project" value="TreeGrafter"/>
</dbReference>
<dbReference type="GO" id="GO:0008270">
    <property type="term" value="F:zinc ion binding"/>
    <property type="evidence" value="ECO:0007669"/>
    <property type="project" value="InterPro"/>
</dbReference>
<keyword evidence="9" id="KW-0472">Membrane</keyword>
<feature type="transmembrane region" description="Helical" evidence="9">
    <location>
        <begin position="149"/>
        <end position="170"/>
    </location>
</feature>
<evidence type="ECO:0000256" key="1">
    <source>
        <dbReference type="ARBA" id="ARBA00001947"/>
    </source>
</evidence>
<dbReference type="SUPFAM" id="SSF55486">
    <property type="entry name" value="Metalloproteases ('zincins'), catalytic domain"/>
    <property type="match status" value="1"/>
</dbReference>
<evidence type="ECO:0000259" key="10">
    <source>
        <dbReference type="Pfam" id="PF01433"/>
    </source>
</evidence>
<feature type="region of interest" description="Disordered" evidence="8">
    <location>
        <begin position="321"/>
        <end position="384"/>
    </location>
</feature>
<evidence type="ECO:0000313" key="12">
    <source>
        <dbReference type="EMBL" id="KAG2488475.1"/>
    </source>
</evidence>
<dbReference type="PANTHER" id="PTHR11533">
    <property type="entry name" value="PROTEASE M1 ZINC METALLOPROTEASE"/>
    <property type="match status" value="1"/>
</dbReference>
<dbReference type="Pfam" id="PF17900">
    <property type="entry name" value="Peptidase_M1_N"/>
    <property type="match status" value="1"/>
</dbReference>
<dbReference type="InterPro" id="IPR014782">
    <property type="entry name" value="Peptidase_M1_dom"/>
</dbReference>
<comment type="cofactor">
    <cofactor evidence="1">
        <name>Zn(2+)</name>
        <dbReference type="ChEBI" id="CHEBI:29105"/>
    </cofactor>
</comment>
<keyword evidence="6" id="KW-0862">Zinc</keyword>
<evidence type="ECO:0000256" key="6">
    <source>
        <dbReference type="ARBA" id="ARBA00022833"/>
    </source>
</evidence>
<feature type="region of interest" description="Disordered" evidence="8">
    <location>
        <begin position="1641"/>
        <end position="1724"/>
    </location>
</feature>
<accession>A0A835XRR6</accession>
<dbReference type="Gene3D" id="2.60.40.1730">
    <property type="entry name" value="tricorn interacting facor f3 domain"/>
    <property type="match status" value="1"/>
</dbReference>
<dbReference type="GO" id="GO:0005737">
    <property type="term" value="C:cytoplasm"/>
    <property type="evidence" value="ECO:0007669"/>
    <property type="project" value="TreeGrafter"/>
</dbReference>
<dbReference type="InterPro" id="IPR027268">
    <property type="entry name" value="Peptidase_M4/M1_CTD_sf"/>
</dbReference>
<evidence type="ECO:0000313" key="13">
    <source>
        <dbReference type="Proteomes" id="UP000612055"/>
    </source>
</evidence>
<dbReference type="GO" id="GO:0005615">
    <property type="term" value="C:extracellular space"/>
    <property type="evidence" value="ECO:0007669"/>
    <property type="project" value="TreeGrafter"/>
</dbReference>
<keyword evidence="9" id="KW-0812">Transmembrane</keyword>
<keyword evidence="5" id="KW-0378">Hydrolase</keyword>
<feature type="region of interest" description="Disordered" evidence="8">
    <location>
        <begin position="1558"/>
        <end position="1609"/>
    </location>
</feature>
<feature type="compositionally biased region" description="Pro residues" evidence="8">
    <location>
        <begin position="178"/>
        <end position="226"/>
    </location>
</feature>
<dbReference type="GO" id="GO:0016020">
    <property type="term" value="C:membrane"/>
    <property type="evidence" value="ECO:0007669"/>
    <property type="project" value="TreeGrafter"/>
</dbReference>
<feature type="compositionally biased region" description="Pro residues" evidence="8">
    <location>
        <begin position="1561"/>
        <end position="1602"/>
    </location>
</feature>
<feature type="domain" description="Peptidase M1 membrane alanine aminopeptidase" evidence="10">
    <location>
        <begin position="597"/>
        <end position="706"/>
    </location>
</feature>
<evidence type="ECO:0000256" key="8">
    <source>
        <dbReference type="SAM" id="MobiDB-lite"/>
    </source>
</evidence>
<dbReference type="EMBL" id="JAEHOE010000083">
    <property type="protein sequence ID" value="KAG2488475.1"/>
    <property type="molecule type" value="Genomic_DNA"/>
</dbReference>
<protein>
    <submittedName>
        <fullName evidence="12">Uncharacterized protein</fullName>
    </submittedName>
</protein>
<evidence type="ECO:0000256" key="3">
    <source>
        <dbReference type="ARBA" id="ARBA00022670"/>
    </source>
</evidence>
<dbReference type="InterPro" id="IPR045357">
    <property type="entry name" value="Aminopeptidase_N-like_N"/>
</dbReference>
<dbReference type="GO" id="GO:0042277">
    <property type="term" value="F:peptide binding"/>
    <property type="evidence" value="ECO:0007669"/>
    <property type="project" value="TreeGrafter"/>
</dbReference>
<dbReference type="Pfam" id="PF01433">
    <property type="entry name" value="Peptidase_M1"/>
    <property type="match status" value="1"/>
</dbReference>
<feature type="compositionally biased region" description="Pro residues" evidence="8">
    <location>
        <begin position="871"/>
        <end position="983"/>
    </location>
</feature>
<feature type="compositionally biased region" description="Pro residues" evidence="8">
    <location>
        <begin position="321"/>
        <end position="366"/>
    </location>
</feature>
<feature type="compositionally biased region" description="Pro residues" evidence="8">
    <location>
        <begin position="1643"/>
        <end position="1724"/>
    </location>
</feature>
<evidence type="ECO:0000256" key="4">
    <source>
        <dbReference type="ARBA" id="ARBA00022723"/>
    </source>
</evidence>
<keyword evidence="13" id="KW-1185">Reference proteome</keyword>
<evidence type="ECO:0000256" key="5">
    <source>
        <dbReference type="ARBA" id="ARBA00022801"/>
    </source>
</evidence>
<evidence type="ECO:0000256" key="2">
    <source>
        <dbReference type="ARBA" id="ARBA00010136"/>
    </source>
</evidence>
<dbReference type="PANTHER" id="PTHR11533:SF299">
    <property type="entry name" value="AMINOPEPTIDASE"/>
    <property type="match status" value="1"/>
</dbReference>
<comment type="caution">
    <text evidence="12">The sequence shown here is derived from an EMBL/GenBank/DDBJ whole genome shotgun (WGS) entry which is preliminary data.</text>
</comment>
<proteinExistence type="inferred from homology"/>
<keyword evidence="3" id="KW-0645">Protease</keyword>
<dbReference type="PRINTS" id="PR00756">
    <property type="entry name" value="ALADIPTASE"/>
</dbReference>
<dbReference type="InterPro" id="IPR001930">
    <property type="entry name" value="Peptidase_M1"/>
</dbReference>
<gene>
    <name evidence="12" type="ORF">HYH03_012980</name>
</gene>
<dbReference type="SUPFAM" id="SSF63737">
    <property type="entry name" value="Leukotriene A4 hydrolase N-terminal domain"/>
    <property type="match status" value="1"/>
</dbReference>
<dbReference type="Gene3D" id="1.10.390.10">
    <property type="entry name" value="Neutral Protease Domain 2"/>
    <property type="match status" value="1"/>
</dbReference>
<dbReference type="OrthoDB" id="538520at2759"/>
<evidence type="ECO:0000256" key="7">
    <source>
        <dbReference type="ARBA" id="ARBA00023049"/>
    </source>
</evidence>
<evidence type="ECO:0000256" key="9">
    <source>
        <dbReference type="SAM" id="Phobius"/>
    </source>
</evidence>
<dbReference type="InterPro" id="IPR050344">
    <property type="entry name" value="Peptidase_M1_aminopeptidases"/>
</dbReference>
<organism evidence="12 13">
    <name type="scientific">Edaphochlamys debaryana</name>
    <dbReference type="NCBI Taxonomy" id="47281"/>
    <lineage>
        <taxon>Eukaryota</taxon>
        <taxon>Viridiplantae</taxon>
        <taxon>Chlorophyta</taxon>
        <taxon>core chlorophytes</taxon>
        <taxon>Chlorophyceae</taxon>
        <taxon>CS clade</taxon>
        <taxon>Chlamydomonadales</taxon>
        <taxon>Chlamydomonadales incertae sedis</taxon>
        <taxon>Edaphochlamys</taxon>
    </lineage>
</organism>
<sequence length="1724" mass="171786">MIRQNWRPPGEGEVELAEVQLGERQAGQDASMAQPGYSGGGYAGAGSYGGSAGGYSAGGYSAGSYGGAGYAAGQYATYGDAPAPATAAGGMQGYAPGGAYDAGGAGGEAADPDAARLLAAGIGSNAYKPSYGRSGVGRCSECLGKNWKIIVFGWLAFAIVGIVVAVPIALTASGGPSNPSPPPPPMPPTPPSPPAPPAPPTPPAPPPGLPSPPAPPGPPSPPPPPESLYTICSYNASSLPMDPRVAPRNYALRLSLPDAAFTANGTQPNGAVSGSPAATKFGATATVTLAVTADTYCVMLQTGNLAISSITYTYTPPAPPLPVPSPPSPNPSPPATPPAPPSPPAQPPAPLSPNPPLPAPAPPPGTPVAAPSGSRRSRALLQTGGGGGGGNASCFCGACNPTVLCAWPLMMKVGDAGATDAVVLDFRQLLPPLAAGGSLVLTFAYTGTIYGSDLGEGLWASDPWTADDAPGSPPSADVLLTTQLAGTLGARYLLPCLDEPKYKATFDVAVELPTGLTALSNAPGTAAPLVAPDNTTARSLVTFQTTPLMSTYTLAVAAGKMTSVSYTVADNSTNTTMALAVWGPASMSPDRRLRGSLDLAAASYSYFLSYFASALPLPKLDLLAVPGKTYSMENWGLLIFDPVRFACGASHAGSAWDLFQAADVICHEMSHQWIGNLVSPVDWGNMSVTEGFASYIEYDCVAALLPWIWANGSVAGAAASPLPAYPPASPVGAQLRRYAQPPGGQATGAHEGPISQARWRDEMPTVGAPMDGTARAPNSLDPIVYSKTASALAAAGGLIGTDGLRAAFQALVGARAYGTASTADLMGLIADQAVTKGLSGVLGGKDAMVQGMLGWLTQPGIPLVTLADVTPSPPPPPSPSPSLPNPTPPSPEPAPPSPEPSPPTPPSPDPSPPTPPVSPPVPLPPPTSPPAPPSQPSPPSPDPSPPSQPSPPTSPSPPVSPPLGPSPPSPDPPSPAPPSPEPPSSSVARRLLQAPTTPSPPSPNPSPPPPDPSPPSPNPSSPSSPSLPSPDPSPPTPPSPPSPEPSPPTPPSPPTLPSPPPSPAPPFVAKALSATQSRMCGWGMWPANATDPNAAPPALYCPGGVGDPSGVASSWWLPVAVSALGNGTSDGSNDELAVLANTTATQTISLSRLPVPPNQWATRRKDWTEMYMTAYDAAHTAHLLNAITSGLGFVPPAPATTGPEAADAALLSRLGSVLDAKAVVRDAFMEGLATFTPAPLALLPPGTAGAAPGNAAPVPLVVAAIGAAMSGSLPYTGAGLHTLTQNGLMALEYLQTLLSDASADPATPTCSADLQAWVLRRLAPLAAAIINNTIAASSPTDAYLLRLAKGNVVTEAALWGDAASAAFLCGLGAGGGTRLNASAPVDPDWLSAALIAPLALNCSAYGSGPDQDTALSTILADIAAAADPDALLARLATVGYVAGAARRARVLAALAAGAGAGNASDPAFVRVMSVGASGRVLYRLFWSAEHEQFLASAAGRSGAANELLPLATNATAAAAALGPLASKMVVQLESAAGRSVTTPAALAALQKQVLTVAAAASPPPPPPSPPGAPMPPAPNATSPATPPPPSPSPPAPSPPAAAPSPLTKQQQALLGLALSRVTWLQNNKAAVCAFLAAERAANTPPPPLAPPSPPAPPSPEPSPPAPPSPDPSPPSPTPPSPDPSPPSPDPSPPSPDPSPPSPDPAPPSPEPSPPSPPNQPAGAP</sequence>
<dbReference type="InterPro" id="IPR042097">
    <property type="entry name" value="Aminopeptidase_N-like_N_sf"/>
</dbReference>
<dbReference type="GO" id="GO:0006508">
    <property type="term" value="P:proteolysis"/>
    <property type="evidence" value="ECO:0007669"/>
    <property type="project" value="UniProtKB-KW"/>
</dbReference>
<keyword evidence="4" id="KW-0479">Metal-binding</keyword>
<feature type="region of interest" description="Disordered" evidence="8">
    <location>
        <begin position="866"/>
        <end position="1068"/>
    </location>
</feature>
<feature type="compositionally biased region" description="Pro residues" evidence="8">
    <location>
        <begin position="997"/>
        <end position="1066"/>
    </location>
</feature>
<feature type="region of interest" description="Disordered" evidence="8">
    <location>
        <begin position="175"/>
        <end position="227"/>
    </location>
</feature>
<keyword evidence="7" id="KW-0482">Metalloprotease</keyword>